<dbReference type="InterPro" id="IPR050800">
    <property type="entry name" value="ARTD/PARP"/>
</dbReference>
<comment type="similarity">
    <text evidence="13">Belongs to the ARTD/PARP family.</text>
</comment>
<dbReference type="EC" id="2.4.2.-" evidence="15"/>
<evidence type="ECO:0000313" key="22">
    <source>
        <dbReference type="Proteomes" id="UP000242877"/>
    </source>
</evidence>
<dbReference type="FunFam" id="2.20.140.10:FF:000001">
    <property type="entry name" value="Poly [ADP-ribose] polymerase"/>
    <property type="match status" value="1"/>
</dbReference>
<keyword evidence="12" id="KW-0539">Nucleus</keyword>
<dbReference type="InterPro" id="IPR036930">
    <property type="entry name" value="WGR_dom_sf"/>
</dbReference>
<dbReference type="Pfam" id="PF00644">
    <property type="entry name" value="PARP"/>
    <property type="match status" value="1"/>
</dbReference>
<evidence type="ECO:0000256" key="5">
    <source>
        <dbReference type="ARBA" id="ARBA00022723"/>
    </source>
</evidence>
<evidence type="ECO:0000256" key="10">
    <source>
        <dbReference type="ARBA" id="ARBA00023027"/>
    </source>
</evidence>
<protein>
    <recommendedName>
        <fullName evidence="15">Poly [ADP-ribose] polymerase</fullName>
        <shortName evidence="15">PARP</shortName>
        <ecNumber evidence="15">2.4.2.-</ecNumber>
    </recommendedName>
</protein>
<keyword evidence="11" id="KW-0238">DNA-binding</keyword>
<evidence type="ECO:0000256" key="8">
    <source>
        <dbReference type="ARBA" id="ARBA00022771"/>
    </source>
</evidence>
<feature type="domain" description="PARP alpha-helical" evidence="19">
    <location>
        <begin position="341"/>
        <end position="459"/>
    </location>
</feature>
<dbReference type="InterPro" id="IPR008893">
    <property type="entry name" value="WGR_domain"/>
</dbReference>
<evidence type="ECO:0000256" key="9">
    <source>
        <dbReference type="ARBA" id="ARBA00022833"/>
    </source>
</evidence>
<dbReference type="InterPro" id="IPR036420">
    <property type="entry name" value="BRCT_dom_sf"/>
</dbReference>
<evidence type="ECO:0000256" key="7">
    <source>
        <dbReference type="ARBA" id="ARBA00022765"/>
    </source>
</evidence>
<dbReference type="CDD" id="cd01437">
    <property type="entry name" value="parp_like"/>
    <property type="match status" value="1"/>
</dbReference>
<dbReference type="Pfam" id="PF02877">
    <property type="entry name" value="PARP_reg"/>
    <property type="match status" value="1"/>
</dbReference>
<feature type="domain" description="WGR" evidence="20">
    <location>
        <begin position="200"/>
        <end position="297"/>
    </location>
</feature>
<keyword evidence="2 15" id="KW-0328">Glycosyltransferase</keyword>
<dbReference type="PROSITE" id="PS51059">
    <property type="entry name" value="PARP_CATALYTIC"/>
    <property type="match status" value="1"/>
</dbReference>
<evidence type="ECO:0000256" key="1">
    <source>
        <dbReference type="ARBA" id="ARBA00004123"/>
    </source>
</evidence>
<gene>
    <name evidence="21" type="ORF">AAP_05096</name>
</gene>
<evidence type="ECO:0000256" key="2">
    <source>
        <dbReference type="ARBA" id="ARBA00022676"/>
    </source>
</evidence>
<dbReference type="InterPro" id="IPR001357">
    <property type="entry name" value="BRCT_dom"/>
</dbReference>
<evidence type="ECO:0000256" key="13">
    <source>
        <dbReference type="ARBA" id="ARBA00024347"/>
    </source>
</evidence>
<dbReference type="SUPFAM" id="SSF52113">
    <property type="entry name" value="BRCT domain"/>
    <property type="match status" value="1"/>
</dbReference>
<dbReference type="InterPro" id="IPR004102">
    <property type="entry name" value="Poly(ADP-ribose)pol_reg_dom"/>
</dbReference>
<comment type="subcellular location">
    <subcellularLocation>
        <location evidence="1">Nucleus</location>
    </subcellularLocation>
</comment>
<reference evidence="21 22" key="1">
    <citation type="journal article" date="2016" name="Genome Biol. Evol.">
        <title>Divergent and convergent evolution of fungal pathogenicity.</title>
        <authorList>
            <person name="Shang Y."/>
            <person name="Xiao G."/>
            <person name="Zheng P."/>
            <person name="Cen K."/>
            <person name="Zhan S."/>
            <person name="Wang C."/>
        </authorList>
    </citation>
    <scope>NUCLEOTIDE SEQUENCE [LARGE SCALE GENOMIC DNA]</scope>
    <source>
        <strain evidence="21 22">ARSEF 7405</strain>
    </source>
</reference>
<dbReference type="CDD" id="cd00027">
    <property type="entry name" value="BRCT"/>
    <property type="match status" value="1"/>
</dbReference>
<keyword evidence="7" id="KW-0013">ADP-ribosylation</keyword>
<dbReference type="InterPro" id="IPR012317">
    <property type="entry name" value="Poly(ADP-ribose)pol_cat_dom"/>
</dbReference>
<keyword evidence="22" id="KW-1185">Reference proteome</keyword>
<dbReference type="GO" id="GO:0005730">
    <property type="term" value="C:nucleolus"/>
    <property type="evidence" value="ECO:0007669"/>
    <property type="project" value="TreeGrafter"/>
</dbReference>
<feature type="compositionally biased region" description="Basic and acidic residues" evidence="16">
    <location>
        <begin position="143"/>
        <end position="181"/>
    </location>
</feature>
<dbReference type="PANTHER" id="PTHR10459:SF60">
    <property type="entry name" value="POLY [ADP-RIBOSE] POLYMERASE 2"/>
    <property type="match status" value="1"/>
</dbReference>
<proteinExistence type="inferred from homology"/>
<dbReference type="Gene3D" id="2.20.140.10">
    <property type="entry name" value="WGR domain"/>
    <property type="match status" value="1"/>
</dbReference>
<keyword evidence="9" id="KW-0862">Zinc</keyword>
<name>A0A167W0Z5_9EURO</name>
<dbReference type="PROSITE" id="PS50172">
    <property type="entry name" value="BRCT"/>
    <property type="match status" value="1"/>
</dbReference>
<dbReference type="Gene3D" id="1.20.142.10">
    <property type="entry name" value="Poly(ADP-ribose) polymerase, regulatory domain"/>
    <property type="match status" value="1"/>
</dbReference>
<feature type="compositionally biased region" description="Basic and acidic residues" evidence="16">
    <location>
        <begin position="317"/>
        <end position="340"/>
    </location>
</feature>
<dbReference type="GO" id="GO:0003677">
    <property type="term" value="F:DNA binding"/>
    <property type="evidence" value="ECO:0007669"/>
    <property type="project" value="UniProtKB-KW"/>
</dbReference>
<keyword evidence="8" id="KW-0863">Zinc-finger</keyword>
<keyword evidence="5" id="KW-0479">Metal-binding</keyword>
<evidence type="ECO:0000256" key="4">
    <source>
        <dbReference type="ARBA" id="ARBA00022695"/>
    </source>
</evidence>
<accession>A0A167W0Z5</accession>
<dbReference type="PROSITE" id="PS51977">
    <property type="entry name" value="WGR"/>
    <property type="match status" value="1"/>
</dbReference>
<dbReference type="Proteomes" id="UP000242877">
    <property type="component" value="Unassembled WGS sequence"/>
</dbReference>
<dbReference type="SUPFAM" id="SSF47587">
    <property type="entry name" value="Domain of poly(ADP-ribose) polymerase"/>
    <property type="match status" value="1"/>
</dbReference>
<dbReference type="PANTHER" id="PTHR10459">
    <property type="entry name" value="DNA LIGASE"/>
    <property type="match status" value="1"/>
</dbReference>
<keyword evidence="10 15" id="KW-0520">NAD</keyword>
<evidence type="ECO:0000259" key="20">
    <source>
        <dbReference type="PROSITE" id="PS51977"/>
    </source>
</evidence>
<dbReference type="VEuPathDB" id="FungiDB:AAP_05096"/>
<comment type="caution">
    <text evidence="21">The sequence shown here is derived from an EMBL/GenBank/DDBJ whole genome shotgun (WGS) entry which is preliminary data.</text>
</comment>
<evidence type="ECO:0000259" key="18">
    <source>
        <dbReference type="PROSITE" id="PS51059"/>
    </source>
</evidence>
<feature type="domain" description="PARP catalytic" evidence="18">
    <location>
        <begin position="469"/>
        <end position="703"/>
    </location>
</feature>
<feature type="region of interest" description="Disordered" evidence="16">
    <location>
        <begin position="304"/>
        <end position="343"/>
    </location>
</feature>
<dbReference type="SMART" id="SM00773">
    <property type="entry name" value="WGR"/>
    <property type="match status" value="1"/>
</dbReference>
<dbReference type="Pfam" id="PF05406">
    <property type="entry name" value="WGR"/>
    <property type="match status" value="1"/>
</dbReference>
<dbReference type="GO" id="GO:0008270">
    <property type="term" value="F:zinc ion binding"/>
    <property type="evidence" value="ECO:0007669"/>
    <property type="project" value="UniProtKB-KW"/>
</dbReference>
<evidence type="ECO:0000256" key="3">
    <source>
        <dbReference type="ARBA" id="ARBA00022679"/>
    </source>
</evidence>
<dbReference type="Gene3D" id="3.40.50.10190">
    <property type="entry name" value="BRCT domain"/>
    <property type="match status" value="1"/>
</dbReference>
<dbReference type="EMBL" id="AZGZ01000027">
    <property type="protein sequence ID" value="KZZ88275.1"/>
    <property type="molecule type" value="Genomic_DNA"/>
</dbReference>
<evidence type="ECO:0000256" key="16">
    <source>
        <dbReference type="SAM" id="MobiDB-lite"/>
    </source>
</evidence>
<dbReference type="GO" id="GO:0003950">
    <property type="term" value="F:NAD+ poly-ADP-ribosyltransferase activity"/>
    <property type="evidence" value="ECO:0007669"/>
    <property type="project" value="UniProtKB-UniRule"/>
</dbReference>
<feature type="compositionally biased region" description="Low complexity" evidence="16">
    <location>
        <begin position="102"/>
        <end position="121"/>
    </location>
</feature>
<dbReference type="SUPFAM" id="SSF56399">
    <property type="entry name" value="ADP-ribosylation"/>
    <property type="match status" value="1"/>
</dbReference>
<keyword evidence="3 15" id="KW-0808">Transferase</keyword>
<dbReference type="OrthoDB" id="2017365at2759"/>
<dbReference type="GO" id="GO:0016779">
    <property type="term" value="F:nucleotidyltransferase activity"/>
    <property type="evidence" value="ECO:0007669"/>
    <property type="project" value="UniProtKB-KW"/>
</dbReference>
<evidence type="ECO:0000259" key="17">
    <source>
        <dbReference type="PROSITE" id="PS50172"/>
    </source>
</evidence>
<feature type="compositionally biased region" description="Acidic residues" evidence="16">
    <location>
        <begin position="306"/>
        <end position="316"/>
    </location>
</feature>
<keyword evidence="6" id="KW-0677">Repeat</keyword>
<comment type="catalytic activity">
    <reaction evidence="14">
        <text>NAD(+) + (ADP-D-ribosyl)n-acceptor = nicotinamide + (ADP-D-ribosyl)n+1-acceptor + H(+).</text>
        <dbReference type="EC" id="2.4.2.30"/>
    </reaction>
</comment>
<dbReference type="GO" id="GO:1990404">
    <property type="term" value="F:NAD+-protein mono-ADP-ribosyltransferase activity"/>
    <property type="evidence" value="ECO:0007669"/>
    <property type="project" value="TreeGrafter"/>
</dbReference>
<evidence type="ECO:0000259" key="19">
    <source>
        <dbReference type="PROSITE" id="PS51060"/>
    </source>
</evidence>
<dbReference type="AlphaFoldDB" id="A0A167W0Z5"/>
<dbReference type="PROSITE" id="PS51060">
    <property type="entry name" value="PARP_ALPHA_HD"/>
    <property type="match status" value="1"/>
</dbReference>
<keyword evidence="4" id="KW-0548">Nucleotidyltransferase</keyword>
<dbReference type="GO" id="GO:0070212">
    <property type="term" value="P:protein poly-ADP-ribosylation"/>
    <property type="evidence" value="ECO:0007669"/>
    <property type="project" value="TreeGrafter"/>
</dbReference>
<evidence type="ECO:0000256" key="6">
    <source>
        <dbReference type="ARBA" id="ARBA00022737"/>
    </source>
</evidence>
<organism evidence="21 22">
    <name type="scientific">Ascosphaera apis ARSEF 7405</name>
    <dbReference type="NCBI Taxonomy" id="392613"/>
    <lineage>
        <taxon>Eukaryota</taxon>
        <taxon>Fungi</taxon>
        <taxon>Dikarya</taxon>
        <taxon>Ascomycota</taxon>
        <taxon>Pezizomycotina</taxon>
        <taxon>Eurotiomycetes</taxon>
        <taxon>Eurotiomycetidae</taxon>
        <taxon>Onygenales</taxon>
        <taxon>Ascosphaeraceae</taxon>
        <taxon>Ascosphaera</taxon>
    </lineage>
</organism>
<evidence type="ECO:0000256" key="11">
    <source>
        <dbReference type="ARBA" id="ARBA00023125"/>
    </source>
</evidence>
<evidence type="ECO:0000313" key="21">
    <source>
        <dbReference type="EMBL" id="KZZ88275.1"/>
    </source>
</evidence>
<dbReference type="SUPFAM" id="SSF142921">
    <property type="entry name" value="WGR domain-like"/>
    <property type="match status" value="1"/>
</dbReference>
<evidence type="ECO:0000256" key="12">
    <source>
        <dbReference type="ARBA" id="ARBA00023242"/>
    </source>
</evidence>
<dbReference type="InterPro" id="IPR036616">
    <property type="entry name" value="Poly(ADP-ribose)pol_reg_dom_sf"/>
</dbReference>
<feature type="compositionally biased region" description="Polar residues" evidence="16">
    <location>
        <begin position="83"/>
        <end position="101"/>
    </location>
</feature>
<evidence type="ECO:0000256" key="14">
    <source>
        <dbReference type="ARBA" id="ARBA00033987"/>
    </source>
</evidence>
<dbReference type="GO" id="GO:0006302">
    <property type="term" value="P:double-strand break repair"/>
    <property type="evidence" value="ECO:0007669"/>
    <property type="project" value="TreeGrafter"/>
</dbReference>
<dbReference type="FunFam" id="1.20.142.10:FF:000002">
    <property type="entry name" value="Poly [ADP-ribose] polymerase"/>
    <property type="match status" value="1"/>
</dbReference>
<evidence type="ECO:0000256" key="15">
    <source>
        <dbReference type="RuleBase" id="RU362114"/>
    </source>
</evidence>
<feature type="domain" description="BRCT" evidence="17">
    <location>
        <begin position="1"/>
        <end position="80"/>
    </location>
</feature>
<dbReference type="Gene3D" id="3.90.228.10">
    <property type="match status" value="1"/>
</dbReference>
<sequence>MRTAYLTKEIRQIGGRVSRTVHSKCTHLIVDPMELWTLEYKQSPKFVAALLVPGLKVVSPWWVKECLKKEAWVDETPYLLPRPTSTPDAASGTADTSVNQGATTSRRSTRLAAAAAASEATPTGDSTQAKRALDDGSDGNANGKDDHDKGDDKTKEVQSDAESRLVKKLKLDDPKKKDDQKASSTALNLAPDDQSPFIKTHRIYVDDDGLIWDAALNQTNSKNNNNKFYIIQILQPLSGSKSMTLWCRWGRVGERGQNSQTTFNALDPATRAFILKFRSKSGLDWKNRNDPPKSGKYTFIEKNYEDSDDEEDDDAADESKSKGGKTGKDNDGSDVEHVPAESKLPPEVQEFVSLIFDQGHFQSTMAMMSYDANKLPLGKLSKRTLKNGFLLLKAIAEALAGGARTPSSLESLSNQYFSVIPHAFGRNRPPILNTTEMIQKEADLLDTLTDMEIATEIIKVASKIDDSVNLIDRQFAGLSLKEMTPLDHTSNEFIQLNDYLTGSRGQTHHISYKLKHAFRIEREGERERFLNSPYANLKNSDRRLLWHGSRTTNYGGILSQGLRIAPPEAPVNGYMFGKGVYFADVSTKSAGYCCSYSSASIGILLLCEVELGTPMYEPNGADSQAGSRAKAEGKIATLGRGSNVPKGWVDAGRVNESLKGVRMPDVSQGHEEGNPNFLYYNEYIVYDVAQIQQRYVLYVDMSM</sequence>
<feature type="region of interest" description="Disordered" evidence="16">
    <location>
        <begin position="83"/>
        <end position="192"/>
    </location>
</feature>
<dbReference type="CDD" id="cd07997">
    <property type="entry name" value="WGR_PARP"/>
    <property type="match status" value="1"/>
</dbReference>